<gene>
    <name evidence="1" type="ORF">LTRI10_LOCUS47564</name>
</gene>
<keyword evidence="2" id="KW-1185">Reference proteome</keyword>
<proteinExistence type="predicted"/>
<reference evidence="1 2" key="1">
    <citation type="submission" date="2024-04" db="EMBL/GenBank/DDBJ databases">
        <authorList>
            <person name="Fracassetti M."/>
        </authorList>
    </citation>
    <scope>NUCLEOTIDE SEQUENCE [LARGE SCALE GENOMIC DNA]</scope>
</reference>
<evidence type="ECO:0000313" key="1">
    <source>
        <dbReference type="EMBL" id="CAL1407930.1"/>
    </source>
</evidence>
<protein>
    <submittedName>
        <fullName evidence="1">Uncharacterized protein</fullName>
    </submittedName>
</protein>
<sequence length="93" mass="10092">MGDTMTTLPVAELTNTILIDKAAVGLALKHPFFDQVSIRSIVSRPEGGAGIAGQRIWVGRWVKTGREQEKGIRLLIGCQRRVVPCESASCCEP</sequence>
<dbReference type="Proteomes" id="UP001497516">
    <property type="component" value="Chromosome 8"/>
</dbReference>
<dbReference type="AlphaFoldDB" id="A0AAV2GEK8"/>
<name>A0AAV2GEK8_9ROSI</name>
<organism evidence="1 2">
    <name type="scientific">Linum trigynum</name>
    <dbReference type="NCBI Taxonomy" id="586398"/>
    <lineage>
        <taxon>Eukaryota</taxon>
        <taxon>Viridiplantae</taxon>
        <taxon>Streptophyta</taxon>
        <taxon>Embryophyta</taxon>
        <taxon>Tracheophyta</taxon>
        <taxon>Spermatophyta</taxon>
        <taxon>Magnoliopsida</taxon>
        <taxon>eudicotyledons</taxon>
        <taxon>Gunneridae</taxon>
        <taxon>Pentapetalae</taxon>
        <taxon>rosids</taxon>
        <taxon>fabids</taxon>
        <taxon>Malpighiales</taxon>
        <taxon>Linaceae</taxon>
        <taxon>Linum</taxon>
    </lineage>
</organism>
<accession>A0AAV2GEK8</accession>
<evidence type="ECO:0000313" key="2">
    <source>
        <dbReference type="Proteomes" id="UP001497516"/>
    </source>
</evidence>
<dbReference type="EMBL" id="OZ034821">
    <property type="protein sequence ID" value="CAL1407930.1"/>
    <property type="molecule type" value="Genomic_DNA"/>
</dbReference>